<feature type="signal peptide" evidence="2">
    <location>
        <begin position="1"/>
        <end position="21"/>
    </location>
</feature>
<keyword evidence="4" id="KW-1185">Reference proteome</keyword>
<comment type="caution">
    <text evidence="3">The sequence shown here is derived from an EMBL/GenBank/DDBJ whole genome shotgun (WGS) entry which is preliminary data.</text>
</comment>
<reference evidence="3" key="1">
    <citation type="journal article" date="2017" name="Nature">
        <title>The sunflower genome provides insights into oil metabolism, flowering and Asterid evolution.</title>
        <authorList>
            <person name="Badouin H."/>
            <person name="Gouzy J."/>
            <person name="Grassa C.J."/>
            <person name="Murat F."/>
            <person name="Staton S.E."/>
            <person name="Cottret L."/>
            <person name="Lelandais-Briere C."/>
            <person name="Owens G.L."/>
            <person name="Carrere S."/>
            <person name="Mayjonade B."/>
            <person name="Legrand L."/>
            <person name="Gill N."/>
            <person name="Kane N.C."/>
            <person name="Bowers J.E."/>
            <person name="Hubner S."/>
            <person name="Bellec A."/>
            <person name="Berard A."/>
            <person name="Berges H."/>
            <person name="Blanchet N."/>
            <person name="Boniface M.C."/>
            <person name="Brunel D."/>
            <person name="Catrice O."/>
            <person name="Chaidir N."/>
            <person name="Claudel C."/>
            <person name="Donnadieu C."/>
            <person name="Faraut T."/>
            <person name="Fievet G."/>
            <person name="Helmstetter N."/>
            <person name="King M."/>
            <person name="Knapp S.J."/>
            <person name="Lai Z."/>
            <person name="Le Paslier M.C."/>
            <person name="Lippi Y."/>
            <person name="Lorenzon L."/>
            <person name="Mandel J.R."/>
            <person name="Marage G."/>
            <person name="Marchand G."/>
            <person name="Marquand E."/>
            <person name="Bret-Mestries E."/>
            <person name="Morien E."/>
            <person name="Nambeesan S."/>
            <person name="Nguyen T."/>
            <person name="Pegot-Espagnet P."/>
            <person name="Pouilly N."/>
            <person name="Raftis F."/>
            <person name="Sallet E."/>
            <person name="Schiex T."/>
            <person name="Thomas J."/>
            <person name="Vandecasteele C."/>
            <person name="Vares D."/>
            <person name="Vear F."/>
            <person name="Vautrin S."/>
            <person name="Crespi M."/>
            <person name="Mangin B."/>
            <person name="Burke J.M."/>
            <person name="Salse J."/>
            <person name="Munos S."/>
            <person name="Vincourt P."/>
            <person name="Rieseberg L.H."/>
            <person name="Langlade N.B."/>
        </authorList>
    </citation>
    <scope>NUCLEOTIDE SEQUENCE</scope>
    <source>
        <tissue evidence="3">Leaves</tissue>
    </source>
</reference>
<name>A0A9K3JDT8_HELAN</name>
<evidence type="ECO:0000313" key="4">
    <source>
        <dbReference type="Proteomes" id="UP000215914"/>
    </source>
</evidence>
<dbReference type="Gramene" id="mRNA:HanXRQr2_Chr03g0094191">
    <property type="protein sequence ID" value="CDS:HanXRQr2_Chr03g0094191.1"/>
    <property type="gene ID" value="HanXRQr2_Chr03g0094191"/>
</dbReference>
<feature type="chain" id="PRO_5039950432" description="Secreted protein" evidence="2">
    <location>
        <begin position="22"/>
        <end position="147"/>
    </location>
</feature>
<accession>A0A9K3JDT8</accession>
<evidence type="ECO:0000256" key="1">
    <source>
        <dbReference type="SAM" id="MobiDB-lite"/>
    </source>
</evidence>
<evidence type="ECO:0000313" key="3">
    <source>
        <dbReference type="EMBL" id="KAF5813092.1"/>
    </source>
</evidence>
<organism evidence="3 4">
    <name type="scientific">Helianthus annuus</name>
    <name type="common">Common sunflower</name>
    <dbReference type="NCBI Taxonomy" id="4232"/>
    <lineage>
        <taxon>Eukaryota</taxon>
        <taxon>Viridiplantae</taxon>
        <taxon>Streptophyta</taxon>
        <taxon>Embryophyta</taxon>
        <taxon>Tracheophyta</taxon>
        <taxon>Spermatophyta</taxon>
        <taxon>Magnoliopsida</taxon>
        <taxon>eudicotyledons</taxon>
        <taxon>Gunneridae</taxon>
        <taxon>Pentapetalae</taxon>
        <taxon>asterids</taxon>
        <taxon>campanulids</taxon>
        <taxon>Asterales</taxon>
        <taxon>Asteraceae</taxon>
        <taxon>Asteroideae</taxon>
        <taxon>Heliantheae alliance</taxon>
        <taxon>Heliantheae</taxon>
        <taxon>Helianthus</taxon>
    </lineage>
</organism>
<protein>
    <recommendedName>
        <fullName evidence="5">Secreted protein</fullName>
    </recommendedName>
</protein>
<sequence>MLASLTRFHFLLEYTLTGILSLLPSRYVTLVSEPELGVVAHRVVAWREPAVTNVAVTNEARSGGPWSGGLERASRDQHGRDQHGRDQRGRWPLRRVDCYGLIPLQGMGLVPHRLYGQPMWGLYTKWALSSTRPKCSPKCWLAVGLKM</sequence>
<feature type="region of interest" description="Disordered" evidence="1">
    <location>
        <begin position="57"/>
        <end position="87"/>
    </location>
</feature>
<feature type="compositionally biased region" description="Basic and acidic residues" evidence="1">
    <location>
        <begin position="72"/>
        <end position="87"/>
    </location>
</feature>
<dbReference type="Proteomes" id="UP000215914">
    <property type="component" value="Unassembled WGS sequence"/>
</dbReference>
<evidence type="ECO:0008006" key="5">
    <source>
        <dbReference type="Google" id="ProtNLM"/>
    </source>
</evidence>
<dbReference type="EMBL" id="MNCJ02000318">
    <property type="protein sequence ID" value="KAF5813092.1"/>
    <property type="molecule type" value="Genomic_DNA"/>
</dbReference>
<reference evidence="3" key="2">
    <citation type="submission" date="2020-06" db="EMBL/GenBank/DDBJ databases">
        <title>Helianthus annuus Genome sequencing and assembly Release 2.</title>
        <authorList>
            <person name="Gouzy J."/>
            <person name="Langlade N."/>
            <person name="Munos S."/>
        </authorList>
    </citation>
    <scope>NUCLEOTIDE SEQUENCE</scope>
    <source>
        <tissue evidence="3">Leaves</tissue>
    </source>
</reference>
<keyword evidence="2" id="KW-0732">Signal</keyword>
<evidence type="ECO:0000256" key="2">
    <source>
        <dbReference type="SAM" id="SignalP"/>
    </source>
</evidence>
<gene>
    <name evidence="3" type="ORF">HanXRQr2_Chr03g0094191</name>
</gene>
<dbReference type="AlphaFoldDB" id="A0A9K3JDT8"/>
<proteinExistence type="predicted"/>